<proteinExistence type="predicted"/>
<sequence>MLESASGSQNQKGIWFQTEPLASKGCLMEHILKPQLPIDETFKVALLPLYSLLCLCLVCSSPGCLLEAALGCRGHPKPFLSYKIQGETWVPSPFFLSPKLIAFYGEEHVAALVLDWLVEIVLGSIVSKHDSLNSSEDAFILV</sequence>
<reference evidence="1 2" key="1">
    <citation type="journal article" date="2020" name="Nature">
        <title>Six reference-quality genomes reveal evolution of bat adaptations.</title>
        <authorList>
            <person name="Jebb D."/>
            <person name="Huang Z."/>
            <person name="Pippel M."/>
            <person name="Hughes G.M."/>
            <person name="Lavrichenko K."/>
            <person name="Devanna P."/>
            <person name="Winkler S."/>
            <person name="Jermiin L.S."/>
            <person name="Skirmuntt E.C."/>
            <person name="Katzourakis A."/>
            <person name="Burkitt-Gray L."/>
            <person name="Ray D.A."/>
            <person name="Sullivan K.A.M."/>
            <person name="Roscito J.G."/>
            <person name="Kirilenko B.M."/>
            <person name="Davalos L.M."/>
            <person name="Corthals A.P."/>
            <person name="Power M.L."/>
            <person name="Jones G."/>
            <person name="Ransome R.D."/>
            <person name="Dechmann D.K.N."/>
            <person name="Locatelli A.G."/>
            <person name="Puechmaille S.J."/>
            <person name="Fedrigo O."/>
            <person name="Jarvis E.D."/>
            <person name="Hiller M."/>
            <person name="Vernes S.C."/>
            <person name="Myers E.W."/>
            <person name="Teeling E.C."/>
        </authorList>
    </citation>
    <scope>NUCLEOTIDE SEQUENCE [LARGE SCALE GENOMIC DNA]</scope>
    <source>
        <strain evidence="1">MPipKuh1</strain>
        <tissue evidence="1">Flight muscle</tissue>
    </source>
</reference>
<accession>A0A7J7Y996</accession>
<gene>
    <name evidence="1" type="ORF">mPipKuh1_010351</name>
</gene>
<comment type="caution">
    <text evidence="1">The sequence shown here is derived from an EMBL/GenBank/DDBJ whole genome shotgun (WGS) entry which is preliminary data.</text>
</comment>
<evidence type="ECO:0000313" key="1">
    <source>
        <dbReference type="EMBL" id="KAF6358529.1"/>
    </source>
</evidence>
<protein>
    <submittedName>
        <fullName evidence="1">Uncharacterized protein</fullName>
    </submittedName>
</protein>
<evidence type="ECO:0000313" key="2">
    <source>
        <dbReference type="Proteomes" id="UP000558488"/>
    </source>
</evidence>
<dbReference type="AlphaFoldDB" id="A0A7J7Y996"/>
<keyword evidence="2" id="KW-1185">Reference proteome</keyword>
<dbReference type="Proteomes" id="UP000558488">
    <property type="component" value="Unassembled WGS sequence"/>
</dbReference>
<dbReference type="EMBL" id="JACAGB010000006">
    <property type="protein sequence ID" value="KAF6358529.1"/>
    <property type="molecule type" value="Genomic_DNA"/>
</dbReference>
<organism evidence="1 2">
    <name type="scientific">Pipistrellus kuhlii</name>
    <name type="common">Kuhl's pipistrelle</name>
    <dbReference type="NCBI Taxonomy" id="59472"/>
    <lineage>
        <taxon>Eukaryota</taxon>
        <taxon>Metazoa</taxon>
        <taxon>Chordata</taxon>
        <taxon>Craniata</taxon>
        <taxon>Vertebrata</taxon>
        <taxon>Euteleostomi</taxon>
        <taxon>Mammalia</taxon>
        <taxon>Eutheria</taxon>
        <taxon>Laurasiatheria</taxon>
        <taxon>Chiroptera</taxon>
        <taxon>Yangochiroptera</taxon>
        <taxon>Vespertilionidae</taxon>
        <taxon>Pipistrellus</taxon>
    </lineage>
</organism>
<name>A0A7J7Y996_PIPKU</name>